<sequence>MASSWFHRITGFHEGEYTDTQRRLAVEGDELVSLVDGSRAGIGALSLPTLAQLRDGVQPARGTRSTISTLVGDARALHSDPEFAGATFQVASQFNVLEMTGPFVTPEHGVTRYESDPTQGPACAVAAGAATIYRNYFAPVGDQVGQRSDRQLDTLAHLGTELAALLDRPVAQLWTMQNGYALCTEDGLTAVSELLSGMSEPDRDRLRSMLAVGVHRDVEVTDMRDGHRVTQVFCSALPVSYGVRSPHWEPLARLVLEACYEATLLAAAERPGAPVLLTRVGGGAFGNDDTWIDDALERALAVVSDAGLDIRLVSRGQVHPSFAQLASHR</sequence>
<dbReference type="PANTHER" id="PTHR35609:SF1">
    <property type="entry name" value="MACRO DOMAIN-CONTAINING PROTEIN"/>
    <property type="match status" value="1"/>
</dbReference>
<accession>A0A378TLQ3</accession>
<evidence type="ECO:0000313" key="2">
    <source>
        <dbReference type="Proteomes" id="UP000254978"/>
    </source>
</evidence>
<dbReference type="Proteomes" id="UP000254978">
    <property type="component" value="Unassembled WGS sequence"/>
</dbReference>
<dbReference type="EMBL" id="UGQT01000001">
    <property type="protein sequence ID" value="STZ61691.1"/>
    <property type="molecule type" value="Genomic_DNA"/>
</dbReference>
<keyword evidence="2" id="KW-1185">Reference proteome</keyword>
<gene>
    <name evidence="1" type="ORF">NCTC10821_05248</name>
</gene>
<name>A0A378TLQ3_9MYCO</name>
<reference evidence="1 2" key="1">
    <citation type="submission" date="2018-06" db="EMBL/GenBank/DDBJ databases">
        <authorList>
            <consortium name="Pathogen Informatics"/>
            <person name="Doyle S."/>
        </authorList>
    </citation>
    <scope>NUCLEOTIDE SEQUENCE [LARGE SCALE GENOMIC DNA]</scope>
    <source>
        <strain evidence="1 2">NCTC10821</strain>
    </source>
</reference>
<organism evidence="1 2">
    <name type="scientific">Mycolicibacterium tokaiense</name>
    <dbReference type="NCBI Taxonomy" id="39695"/>
    <lineage>
        <taxon>Bacteria</taxon>
        <taxon>Bacillati</taxon>
        <taxon>Actinomycetota</taxon>
        <taxon>Actinomycetes</taxon>
        <taxon>Mycobacteriales</taxon>
        <taxon>Mycobacteriaceae</taxon>
        <taxon>Mycolicibacterium</taxon>
    </lineage>
</organism>
<dbReference type="AlphaFoldDB" id="A0A378TLQ3"/>
<protein>
    <submittedName>
        <fullName evidence="1">Uncharacterized protein</fullName>
    </submittedName>
</protein>
<dbReference type="RefSeq" id="WP_115280565.1">
    <property type="nucleotide sequence ID" value="NZ_AP022600.1"/>
</dbReference>
<proteinExistence type="predicted"/>
<evidence type="ECO:0000313" key="1">
    <source>
        <dbReference type="EMBL" id="STZ61691.1"/>
    </source>
</evidence>
<dbReference type="PANTHER" id="PTHR35609">
    <property type="entry name" value="MACRO DOMAIN-CONTAINING PROTEIN"/>
    <property type="match status" value="1"/>
</dbReference>
<dbReference type="OrthoDB" id="1452819at2"/>